<evidence type="ECO:0000313" key="1">
    <source>
        <dbReference type="EMBL" id="BAH77863.1"/>
    </source>
</evidence>
<dbReference type="AlphaFoldDB" id="C4XQY3"/>
<dbReference type="Gene3D" id="3.30.2310.20">
    <property type="entry name" value="RelE-like"/>
    <property type="match status" value="1"/>
</dbReference>
<accession>C4XQY3</accession>
<dbReference type="STRING" id="573370.DMR_43720"/>
<name>C4XQY3_SOLM1</name>
<dbReference type="Pfam" id="PF05015">
    <property type="entry name" value="HigB-like_toxin"/>
    <property type="match status" value="1"/>
</dbReference>
<reference evidence="1 2" key="1">
    <citation type="journal article" date="2009" name="Genome Res.">
        <title>Whole genome sequence of Desulfovibrio magneticus strain RS-1 revealed common gene clusters in magnetotactic bacteria.</title>
        <authorList>
            <person name="Nakazawa H."/>
            <person name="Arakaki A."/>
            <person name="Narita-Yamada S."/>
            <person name="Yashiro I."/>
            <person name="Jinno K."/>
            <person name="Aoki N."/>
            <person name="Tsuruyama A."/>
            <person name="Okamura Y."/>
            <person name="Tanikawa S."/>
            <person name="Fujita N."/>
            <person name="Takeyama H."/>
            <person name="Matsunaga T."/>
        </authorList>
    </citation>
    <scope>NUCLEOTIDE SEQUENCE [LARGE SCALE GENOMIC DNA]</scope>
    <source>
        <strain evidence="2">ATCC 700980 / DSM 13731 / RS-1</strain>
    </source>
</reference>
<dbReference type="InterPro" id="IPR035093">
    <property type="entry name" value="RelE/ParE_toxin_dom_sf"/>
</dbReference>
<protein>
    <submittedName>
        <fullName evidence="1">Plasmid maintenance system killer family protein</fullName>
    </submittedName>
</protein>
<dbReference type="KEGG" id="dma:DMR_43720"/>
<dbReference type="PANTHER" id="PTHR40266:SF2">
    <property type="entry name" value="TOXIN HIGB-1"/>
    <property type="match status" value="1"/>
</dbReference>
<evidence type="ECO:0000313" key="2">
    <source>
        <dbReference type="Proteomes" id="UP000009071"/>
    </source>
</evidence>
<organism evidence="1 2">
    <name type="scientific">Solidesulfovibrio magneticus (strain ATCC 700980 / DSM 13731 / RS-1)</name>
    <name type="common">Desulfovibrio magneticus</name>
    <dbReference type="NCBI Taxonomy" id="573370"/>
    <lineage>
        <taxon>Bacteria</taxon>
        <taxon>Pseudomonadati</taxon>
        <taxon>Thermodesulfobacteriota</taxon>
        <taxon>Desulfovibrionia</taxon>
        <taxon>Desulfovibrionales</taxon>
        <taxon>Desulfovibrionaceae</taxon>
        <taxon>Solidesulfovibrio</taxon>
    </lineage>
</organism>
<proteinExistence type="predicted"/>
<dbReference type="SUPFAM" id="SSF143011">
    <property type="entry name" value="RelE-like"/>
    <property type="match status" value="1"/>
</dbReference>
<dbReference type="OrthoDB" id="9801102at2"/>
<dbReference type="EMBL" id="AP010904">
    <property type="protein sequence ID" value="BAH77863.1"/>
    <property type="molecule type" value="Genomic_DNA"/>
</dbReference>
<dbReference type="InterPro" id="IPR007711">
    <property type="entry name" value="HigB-1"/>
</dbReference>
<gene>
    <name evidence="1" type="ordered locus">DMR_43720</name>
</gene>
<dbReference type="RefSeq" id="WP_015862981.1">
    <property type="nucleotide sequence ID" value="NC_012796.1"/>
</dbReference>
<dbReference type="eggNOG" id="COG3549">
    <property type="taxonomic scope" value="Bacteria"/>
</dbReference>
<sequence>MILRFRHKGLERLFRTGDHRGVNAQHVRRISQMLAMLNVSAKPEDMDLPGFRLHALEGTRKGQWAVSVSGNWRIVFEFSGEDATHVDLVDYH</sequence>
<keyword evidence="2" id="KW-1185">Reference proteome</keyword>
<dbReference type="Proteomes" id="UP000009071">
    <property type="component" value="Chromosome"/>
</dbReference>
<dbReference type="PANTHER" id="PTHR40266">
    <property type="entry name" value="TOXIN HIGB-1"/>
    <property type="match status" value="1"/>
</dbReference>
<dbReference type="HOGENOM" id="CLU_155111_0_0_7"/>